<comment type="similarity">
    <text evidence="3">Belongs to the class I-like SAM-binding methyltransferase superfamily. TPMT family.</text>
</comment>
<dbReference type="GO" id="GO:0010038">
    <property type="term" value="P:response to metal ion"/>
    <property type="evidence" value="ECO:0007669"/>
    <property type="project" value="InterPro"/>
</dbReference>
<keyword evidence="8" id="KW-0949">S-adenosyl-L-methionine</keyword>
<keyword evidence="6 10" id="KW-0489">Methyltransferase</keyword>
<dbReference type="InterPro" id="IPR022474">
    <property type="entry name" value="Thiopur_S-MeTfrase_Se/Te_detox"/>
</dbReference>
<dbReference type="EMBL" id="AHMT02000042">
    <property type="protein sequence ID" value="EQA61943.1"/>
    <property type="molecule type" value="Genomic_DNA"/>
</dbReference>
<evidence type="ECO:0000256" key="5">
    <source>
        <dbReference type="ARBA" id="ARBA00022490"/>
    </source>
</evidence>
<keyword evidence="5" id="KW-0963">Cytoplasm</keyword>
<dbReference type="NCBIfam" id="TIGR03840">
    <property type="entry name" value="TMPT_Se_Te"/>
    <property type="match status" value="1"/>
</dbReference>
<reference evidence="10" key="1">
    <citation type="submission" date="2013-05" db="EMBL/GenBank/DDBJ databases">
        <authorList>
            <person name="Harkins D.M."/>
            <person name="Durkin A.S."/>
            <person name="Brinkac L.M."/>
            <person name="Haft D.H."/>
            <person name="Selengut J.D."/>
            <person name="Sanka R."/>
            <person name="DePew J."/>
            <person name="Purushe J."/>
            <person name="Hartskeerl R.A."/>
            <person name="Ahmed A."/>
            <person name="van der Linden H."/>
            <person name="Goris M.G.A."/>
            <person name="Vinetz J.M."/>
            <person name="Sutton G.G."/>
            <person name="Nierman W.C."/>
            <person name="Fouts D.E."/>
        </authorList>
    </citation>
    <scope>NUCLEOTIDE SEQUENCE [LARGE SCALE GENOMIC DNA]</scope>
    <source>
        <strain evidence="10">L 60</strain>
    </source>
</reference>
<evidence type="ECO:0000313" key="11">
    <source>
        <dbReference type="Proteomes" id="UP000018747"/>
    </source>
</evidence>
<dbReference type="Proteomes" id="UP000018747">
    <property type="component" value="Unassembled WGS sequence"/>
</dbReference>
<keyword evidence="7 10" id="KW-0808">Transferase</keyword>
<organism evidence="10 11">
    <name type="scientific">Leptospira alexanderi serovar Manhao 3 str. L 60</name>
    <dbReference type="NCBI Taxonomy" id="1049759"/>
    <lineage>
        <taxon>Bacteria</taxon>
        <taxon>Pseudomonadati</taxon>
        <taxon>Spirochaetota</taxon>
        <taxon>Spirochaetia</taxon>
        <taxon>Leptospirales</taxon>
        <taxon>Leptospiraceae</taxon>
        <taxon>Leptospira</taxon>
    </lineage>
</organism>
<dbReference type="EC" id="2.1.1.67" evidence="4 9"/>
<evidence type="ECO:0000256" key="3">
    <source>
        <dbReference type="ARBA" id="ARBA00008145"/>
    </source>
</evidence>
<protein>
    <recommendedName>
        <fullName evidence="4 9">Thiopurine S-methyltransferase</fullName>
        <ecNumber evidence="4 9">2.1.1.67</ecNumber>
    </recommendedName>
</protein>
<evidence type="ECO:0000256" key="4">
    <source>
        <dbReference type="ARBA" id="ARBA00011905"/>
    </source>
</evidence>
<dbReference type="HAMAP" id="MF_00812">
    <property type="entry name" value="Thiopur_methtran"/>
    <property type="match status" value="1"/>
</dbReference>
<dbReference type="PROSITE" id="PS51585">
    <property type="entry name" value="SAM_MT_TPMT"/>
    <property type="match status" value="1"/>
</dbReference>
<evidence type="ECO:0000256" key="6">
    <source>
        <dbReference type="ARBA" id="ARBA00022603"/>
    </source>
</evidence>
<dbReference type="PANTHER" id="PTHR10259:SF11">
    <property type="entry name" value="THIOPURINE S-METHYLTRANSFERASE"/>
    <property type="match status" value="1"/>
</dbReference>
<dbReference type="PIRSF" id="PIRSF023956">
    <property type="entry name" value="Thiopurine_S-methyltransferase"/>
    <property type="match status" value="1"/>
</dbReference>
<name>V6ICL8_9LEPT</name>
<evidence type="ECO:0000256" key="8">
    <source>
        <dbReference type="ARBA" id="ARBA00022691"/>
    </source>
</evidence>
<dbReference type="InterPro" id="IPR029063">
    <property type="entry name" value="SAM-dependent_MTases_sf"/>
</dbReference>
<evidence type="ECO:0000313" key="10">
    <source>
        <dbReference type="EMBL" id="EQA61943.1"/>
    </source>
</evidence>
<dbReference type="GO" id="GO:0032259">
    <property type="term" value="P:methylation"/>
    <property type="evidence" value="ECO:0007669"/>
    <property type="project" value="UniProtKB-KW"/>
</dbReference>
<evidence type="ECO:0000256" key="9">
    <source>
        <dbReference type="NCBIfam" id="TIGR03840"/>
    </source>
</evidence>
<proteinExistence type="inferred from homology"/>
<sequence>MTQEFARNDRKSTPILRMTKYEDVCESTESQMDANFWHQKWGRNEIAFHESEVNPLLVENIDRLSLAENSRIFLPLCGKTLDISWLLSKGFRVAGAELSKIAIEQLFQELGVEPKISKAAELEHYSAYHLDIFVGDIFHLTAEALGFADAIYDRAALVALSKDTRKRYAKHLMKITNTAPQLLICYEYDQDKMAGPPFSIGSEEVQRHYLDHYRPNLIVSKNVVGGLKGKCEAKENVWLLSK</sequence>
<comment type="catalytic activity">
    <reaction evidence="1">
        <text>S-adenosyl-L-methionine + a thiopurine = S-adenosyl-L-homocysteine + a thiopurine S-methylether.</text>
        <dbReference type="EC" id="2.1.1.67"/>
    </reaction>
</comment>
<dbReference type="AlphaFoldDB" id="V6ICL8"/>
<dbReference type="InterPro" id="IPR025835">
    <property type="entry name" value="Thiopurine_S-MeTrfase"/>
</dbReference>
<keyword evidence="11" id="KW-1185">Reference proteome</keyword>
<dbReference type="Pfam" id="PF05724">
    <property type="entry name" value="TPMT"/>
    <property type="match status" value="1"/>
</dbReference>
<dbReference type="SUPFAM" id="SSF53335">
    <property type="entry name" value="S-adenosyl-L-methionine-dependent methyltransferases"/>
    <property type="match status" value="1"/>
</dbReference>
<dbReference type="FunFam" id="3.40.50.150:FF:000101">
    <property type="entry name" value="Thiopurine S-methyltransferase"/>
    <property type="match status" value="1"/>
</dbReference>
<comment type="subcellular location">
    <subcellularLocation>
        <location evidence="2">Cytoplasm</location>
    </subcellularLocation>
</comment>
<evidence type="ECO:0000256" key="2">
    <source>
        <dbReference type="ARBA" id="ARBA00004496"/>
    </source>
</evidence>
<accession>V6ICL8</accession>
<evidence type="ECO:0000256" key="1">
    <source>
        <dbReference type="ARBA" id="ARBA00000903"/>
    </source>
</evidence>
<dbReference type="GO" id="GO:0008119">
    <property type="term" value="F:thiopurine S-methyltransferase activity"/>
    <property type="evidence" value="ECO:0007669"/>
    <property type="project" value="UniProtKB-UniRule"/>
</dbReference>
<dbReference type="GO" id="GO:0005737">
    <property type="term" value="C:cytoplasm"/>
    <property type="evidence" value="ECO:0007669"/>
    <property type="project" value="UniProtKB-SubCell"/>
</dbReference>
<dbReference type="STRING" id="100053.GCA_002009845_02882"/>
<evidence type="ECO:0000256" key="7">
    <source>
        <dbReference type="ARBA" id="ARBA00022679"/>
    </source>
</evidence>
<comment type="caution">
    <text evidence="10">The sequence shown here is derived from an EMBL/GenBank/DDBJ whole genome shotgun (WGS) entry which is preliminary data.</text>
</comment>
<dbReference type="InterPro" id="IPR008854">
    <property type="entry name" value="TPMT"/>
</dbReference>
<dbReference type="Gene3D" id="3.40.50.150">
    <property type="entry name" value="Vaccinia Virus protein VP39"/>
    <property type="match status" value="1"/>
</dbReference>
<gene>
    <name evidence="10" type="primary">tmpT</name>
    <name evidence="10" type="ORF">LEP1GSC062_4151</name>
</gene>
<dbReference type="PANTHER" id="PTHR10259">
    <property type="entry name" value="THIOPURINE S-METHYLTRANSFERASE"/>
    <property type="match status" value="1"/>
</dbReference>